<feature type="region of interest" description="Disordered" evidence="1">
    <location>
        <begin position="46"/>
        <end position="66"/>
    </location>
</feature>
<accession>A0AAW2UAL9</accession>
<organism evidence="2">
    <name type="scientific">Sesamum radiatum</name>
    <name type="common">Black benniseed</name>
    <dbReference type="NCBI Taxonomy" id="300843"/>
    <lineage>
        <taxon>Eukaryota</taxon>
        <taxon>Viridiplantae</taxon>
        <taxon>Streptophyta</taxon>
        <taxon>Embryophyta</taxon>
        <taxon>Tracheophyta</taxon>
        <taxon>Spermatophyta</taxon>
        <taxon>Magnoliopsida</taxon>
        <taxon>eudicotyledons</taxon>
        <taxon>Gunneridae</taxon>
        <taxon>Pentapetalae</taxon>
        <taxon>asterids</taxon>
        <taxon>lamiids</taxon>
        <taxon>Lamiales</taxon>
        <taxon>Pedaliaceae</taxon>
        <taxon>Sesamum</taxon>
    </lineage>
</organism>
<evidence type="ECO:0000313" key="2">
    <source>
        <dbReference type="EMBL" id="KAL0413858.1"/>
    </source>
</evidence>
<sequence>MCPTLAYPECPCLPEALASLALASRSGRPRLASLSLCVSATISEPADASLDGKGHPHPASALRRPQRSSHVQRLLGASSAHAFVVAVLCASTE</sequence>
<comment type="caution">
    <text evidence="2">The sequence shown here is derived from an EMBL/GenBank/DDBJ whole genome shotgun (WGS) entry which is preliminary data.</text>
</comment>
<gene>
    <name evidence="2" type="ORF">Sradi_1587500</name>
</gene>
<reference evidence="2" key="2">
    <citation type="journal article" date="2024" name="Plant">
        <title>Genomic evolution and insights into agronomic trait innovations of Sesamum species.</title>
        <authorList>
            <person name="Miao H."/>
            <person name="Wang L."/>
            <person name="Qu L."/>
            <person name="Liu H."/>
            <person name="Sun Y."/>
            <person name="Le M."/>
            <person name="Wang Q."/>
            <person name="Wei S."/>
            <person name="Zheng Y."/>
            <person name="Lin W."/>
            <person name="Duan Y."/>
            <person name="Cao H."/>
            <person name="Xiong S."/>
            <person name="Wang X."/>
            <person name="Wei L."/>
            <person name="Li C."/>
            <person name="Ma Q."/>
            <person name="Ju M."/>
            <person name="Zhao R."/>
            <person name="Li G."/>
            <person name="Mu C."/>
            <person name="Tian Q."/>
            <person name="Mei H."/>
            <person name="Zhang T."/>
            <person name="Gao T."/>
            <person name="Zhang H."/>
        </authorList>
    </citation>
    <scope>NUCLEOTIDE SEQUENCE</scope>
    <source>
        <strain evidence="2">G02</strain>
    </source>
</reference>
<dbReference type="EMBL" id="JACGWJ010000006">
    <property type="protein sequence ID" value="KAL0413858.1"/>
    <property type="molecule type" value="Genomic_DNA"/>
</dbReference>
<protein>
    <submittedName>
        <fullName evidence="2">Uncharacterized protein</fullName>
    </submittedName>
</protein>
<proteinExistence type="predicted"/>
<evidence type="ECO:0000256" key="1">
    <source>
        <dbReference type="SAM" id="MobiDB-lite"/>
    </source>
</evidence>
<reference evidence="2" key="1">
    <citation type="submission" date="2020-06" db="EMBL/GenBank/DDBJ databases">
        <authorList>
            <person name="Li T."/>
            <person name="Hu X."/>
            <person name="Zhang T."/>
            <person name="Song X."/>
            <person name="Zhang H."/>
            <person name="Dai N."/>
            <person name="Sheng W."/>
            <person name="Hou X."/>
            <person name="Wei L."/>
        </authorList>
    </citation>
    <scope>NUCLEOTIDE SEQUENCE</scope>
    <source>
        <strain evidence="2">G02</strain>
        <tissue evidence="2">Leaf</tissue>
    </source>
</reference>
<dbReference type="AlphaFoldDB" id="A0AAW2UAL9"/>
<name>A0AAW2UAL9_SESRA</name>